<dbReference type="GO" id="GO:0005524">
    <property type="term" value="F:ATP binding"/>
    <property type="evidence" value="ECO:0007669"/>
    <property type="project" value="TreeGrafter"/>
</dbReference>
<dbReference type="OrthoDB" id="3204399at2"/>
<feature type="domain" description="CobQ/CobB/MinD/ParA nucleotide binding" evidence="2">
    <location>
        <begin position="408"/>
        <end position="551"/>
    </location>
</feature>
<dbReference type="PANTHER" id="PTHR43384:SF14">
    <property type="entry name" value="ESX-1 SECRETION-ASSOCIATED PROTEIN ESPI"/>
    <property type="match status" value="1"/>
</dbReference>
<keyword evidence="4" id="KW-1185">Reference proteome</keyword>
<dbReference type="RefSeq" id="WP_045252378.1">
    <property type="nucleotide sequence ID" value="NZ_JYIT01000086.1"/>
</dbReference>
<gene>
    <name evidence="3" type="ORF">RL72_03756</name>
</gene>
<proteinExistence type="predicted"/>
<reference evidence="3 4" key="1">
    <citation type="submission" date="2015-02" db="EMBL/GenBank/DDBJ databases">
        <title>Draft genome sequences of ten Microbacterium spp. with emphasis on heavy metal contaminated environments.</title>
        <authorList>
            <person name="Corretto E."/>
        </authorList>
    </citation>
    <scope>NUCLEOTIDE SEQUENCE [LARGE SCALE GENOMIC DNA]</scope>
    <source>
        <strain evidence="3 4">DSM 23848</strain>
    </source>
</reference>
<dbReference type="SUPFAM" id="SSF52540">
    <property type="entry name" value="P-loop containing nucleoside triphosphate hydrolases"/>
    <property type="match status" value="1"/>
</dbReference>
<dbReference type="PANTHER" id="PTHR43384">
    <property type="entry name" value="SEPTUM SITE-DETERMINING PROTEIN MIND HOMOLOG, CHLOROPLASTIC-RELATED"/>
    <property type="match status" value="1"/>
</dbReference>
<evidence type="ECO:0000313" key="4">
    <source>
        <dbReference type="Proteomes" id="UP000033448"/>
    </source>
</evidence>
<evidence type="ECO:0000256" key="1">
    <source>
        <dbReference type="SAM" id="MobiDB-lite"/>
    </source>
</evidence>
<feature type="compositionally biased region" description="Low complexity" evidence="1">
    <location>
        <begin position="194"/>
        <end position="208"/>
    </location>
</feature>
<comment type="caution">
    <text evidence="3">The sequence shown here is derived from an EMBL/GenBank/DDBJ whole genome shotgun (WGS) entry which is preliminary data.</text>
</comment>
<feature type="compositionally biased region" description="Acidic residues" evidence="1">
    <location>
        <begin position="151"/>
        <end position="177"/>
    </location>
</feature>
<dbReference type="GO" id="GO:0016887">
    <property type="term" value="F:ATP hydrolysis activity"/>
    <property type="evidence" value="ECO:0007669"/>
    <property type="project" value="TreeGrafter"/>
</dbReference>
<accession>A0A0F0K918</accession>
<dbReference type="AlphaFoldDB" id="A0A0F0K918"/>
<dbReference type="Pfam" id="PF01656">
    <property type="entry name" value="CbiA"/>
    <property type="match status" value="1"/>
</dbReference>
<dbReference type="InterPro" id="IPR027417">
    <property type="entry name" value="P-loop_NTPase"/>
</dbReference>
<sequence>MTTDRRHTQSEDAEDTLGVLDSTGAIGTADIGLLGEATAQVPVALPVTDEDDLVDDDVTEGEAFADLVLEADPAAFVREDDGIGRIHQGAGISDIVIEIPAIAADEAVVVAELVDNDKSAEEPTSTAVPEGDVDDAPEGVAEHAPGQDASPEPDEEPESDASPEPESESEEEPEPESDVAPVDADAHPDEVDAAADAAPEDLPVADVADAPEEPYAEPDPVSEVSERAAGPAEDRTARESEDIEVEDKGSGSFAARPTPAEPTPPAADLSEVPVDADPADGTSDEAVVLRAVEPVLAPVPAAHIAAPAVEEEIMPDDHARVPEPELAARRLDQLSDRQRESADLLTADRLLDTSRLAGPEPEGLWSHLLYTISGRRINLGDGKRAQQRKALSARIAAPLPGTARFVPVLSRKGGVGKTTVTALLGMALADAREDRVIAVDANPDRGTLADRIARTNTKTVRDLVRIHDQVTGYHDISAVVSRDATRLDVLASDTDPRVSEAFNDEDYDQVASVAAHYYSLVLTDTGTGIVHAVMGATLDRADTIVIVAGLSVDEARLASETLTWLETNGYADKVRDAVVVLNQSTPGSPMVRLSELEAHFRTRVAHVLRIPYDPRIAAGSAISFAALQPETRQAARELAAVVVEGLRAQAA</sequence>
<dbReference type="Proteomes" id="UP000033448">
    <property type="component" value="Unassembled WGS sequence"/>
</dbReference>
<dbReference type="PATRIC" id="fig|582680.7.peg.3811"/>
<dbReference type="GO" id="GO:0051782">
    <property type="term" value="P:negative regulation of cell division"/>
    <property type="evidence" value="ECO:0007669"/>
    <property type="project" value="TreeGrafter"/>
</dbReference>
<dbReference type="InterPro" id="IPR050625">
    <property type="entry name" value="ParA/MinD_ATPase"/>
</dbReference>
<feature type="region of interest" description="Disordered" evidence="1">
    <location>
        <begin position="116"/>
        <end position="281"/>
    </location>
</feature>
<organism evidence="3 4">
    <name type="scientific">Microbacterium azadirachtae</name>
    <dbReference type="NCBI Taxonomy" id="582680"/>
    <lineage>
        <taxon>Bacteria</taxon>
        <taxon>Bacillati</taxon>
        <taxon>Actinomycetota</taxon>
        <taxon>Actinomycetes</taxon>
        <taxon>Micrococcales</taxon>
        <taxon>Microbacteriaceae</taxon>
        <taxon>Microbacterium</taxon>
    </lineage>
</organism>
<evidence type="ECO:0000313" key="3">
    <source>
        <dbReference type="EMBL" id="KJL17507.1"/>
    </source>
</evidence>
<protein>
    <submittedName>
        <fullName evidence="3">CobQ/CobB/MinD/ParA nucleotide binding domain protein</fullName>
    </submittedName>
</protein>
<name>A0A0F0K918_9MICO</name>
<dbReference type="Gene3D" id="3.40.50.300">
    <property type="entry name" value="P-loop containing nucleotide triphosphate hydrolases"/>
    <property type="match status" value="1"/>
</dbReference>
<dbReference type="GO" id="GO:0009898">
    <property type="term" value="C:cytoplasmic side of plasma membrane"/>
    <property type="evidence" value="ECO:0007669"/>
    <property type="project" value="TreeGrafter"/>
</dbReference>
<dbReference type="GO" id="GO:0005829">
    <property type="term" value="C:cytosol"/>
    <property type="evidence" value="ECO:0007669"/>
    <property type="project" value="TreeGrafter"/>
</dbReference>
<dbReference type="InterPro" id="IPR002586">
    <property type="entry name" value="CobQ/CobB/MinD/ParA_Nub-bd_dom"/>
</dbReference>
<dbReference type="EMBL" id="JYIT01000086">
    <property type="protein sequence ID" value="KJL17507.1"/>
    <property type="molecule type" value="Genomic_DNA"/>
</dbReference>
<evidence type="ECO:0000259" key="2">
    <source>
        <dbReference type="Pfam" id="PF01656"/>
    </source>
</evidence>